<keyword evidence="5" id="KW-0962">Peroxisome biogenesis</keyword>
<dbReference type="SUPFAM" id="SSF54585">
    <property type="entry name" value="Cdc48 domain 2-like"/>
    <property type="match status" value="1"/>
</dbReference>
<dbReference type="InterPro" id="IPR050168">
    <property type="entry name" value="AAA_ATPase_domain"/>
</dbReference>
<evidence type="ECO:0000256" key="6">
    <source>
        <dbReference type="ARBA" id="ARBA00022741"/>
    </source>
</evidence>
<dbReference type="SMART" id="SM00382">
    <property type="entry name" value="AAA"/>
    <property type="match status" value="2"/>
</dbReference>
<proteinExistence type="inferred from homology"/>
<dbReference type="Gene3D" id="3.10.330.10">
    <property type="match status" value="1"/>
</dbReference>
<evidence type="ECO:0000256" key="9">
    <source>
        <dbReference type="ARBA" id="ARBA00022927"/>
    </source>
</evidence>
<evidence type="ECO:0000256" key="1">
    <source>
        <dbReference type="ARBA" id="ARBA00004370"/>
    </source>
</evidence>
<comment type="similarity">
    <text evidence="14">Belongs to the AAA ATPase family. AFG2 subfamily.</text>
</comment>
<organism evidence="17 18">
    <name type="scientific">Wuchereria bancrofti</name>
    <dbReference type="NCBI Taxonomy" id="6293"/>
    <lineage>
        <taxon>Eukaryota</taxon>
        <taxon>Metazoa</taxon>
        <taxon>Ecdysozoa</taxon>
        <taxon>Nematoda</taxon>
        <taxon>Chromadorea</taxon>
        <taxon>Rhabditida</taxon>
        <taxon>Spirurina</taxon>
        <taxon>Spiruromorpha</taxon>
        <taxon>Filarioidea</taxon>
        <taxon>Onchocercidae</taxon>
        <taxon>Wuchereria</taxon>
    </lineage>
</organism>
<evidence type="ECO:0000256" key="5">
    <source>
        <dbReference type="ARBA" id="ARBA00022593"/>
    </source>
</evidence>
<evidence type="ECO:0000256" key="2">
    <source>
        <dbReference type="ARBA" id="ARBA00004496"/>
    </source>
</evidence>
<keyword evidence="10" id="KW-0472">Membrane</keyword>
<reference evidence="17" key="2">
    <citation type="journal article" date="2016" name="Mol. Ecol.">
        <title>Population genomics of the filarial nematode parasite Wuchereria bancrofti from mosquitoes.</title>
        <authorList>
            <person name="Small S.T."/>
            <person name="Reimer L.J."/>
            <person name="Tisch D.J."/>
            <person name="King C.L."/>
            <person name="Christensen B.M."/>
            <person name="Siba P.M."/>
            <person name="Kazura J.W."/>
            <person name="Serre D."/>
            <person name="Zimmerman P.A."/>
        </authorList>
    </citation>
    <scope>NUCLEOTIDE SEQUENCE</scope>
    <source>
        <strain evidence="17">pt0022</strain>
    </source>
</reference>
<feature type="compositionally biased region" description="Polar residues" evidence="15">
    <location>
        <begin position="938"/>
        <end position="948"/>
    </location>
</feature>
<evidence type="ECO:0000256" key="8">
    <source>
        <dbReference type="ARBA" id="ARBA00022840"/>
    </source>
</evidence>
<dbReference type="InterPro" id="IPR003959">
    <property type="entry name" value="ATPase_AAA_core"/>
</dbReference>
<evidence type="ECO:0000313" key="18">
    <source>
        <dbReference type="WBParaSite" id="mrna-Wban_01906"/>
    </source>
</evidence>
<dbReference type="AlphaFoldDB" id="A0AAF5PKB5"/>
<evidence type="ECO:0000313" key="17">
    <source>
        <dbReference type="Proteomes" id="UP000093561"/>
    </source>
</evidence>
<dbReference type="PANTHER" id="PTHR23077:SF12">
    <property type="entry name" value="PEROXISOMAL ATPASE PEX1"/>
    <property type="match status" value="1"/>
</dbReference>
<evidence type="ECO:0000256" key="13">
    <source>
        <dbReference type="ARBA" id="ARBA00048778"/>
    </source>
</evidence>
<dbReference type="GO" id="GO:0005778">
    <property type="term" value="C:peroxisomal membrane"/>
    <property type="evidence" value="ECO:0007669"/>
    <property type="project" value="TreeGrafter"/>
</dbReference>
<keyword evidence="4" id="KW-0963">Cytoplasm</keyword>
<protein>
    <recommendedName>
        <fullName evidence="12">Peroxisomal ATPase PEX1</fullName>
    </recommendedName>
    <alternativeName>
        <fullName evidence="11">Peroxin-1</fullName>
    </alternativeName>
</protein>
<sequence length="964" mass="109796">MYSAILKYHQRRNCFGYIQLQYNDVALTNGMQANAVTPGAYTIIRCENSTDCGVIQVFAPNDHCCYTPKVLLVNKIFADLFGLRENEEVIVQRVETAPVCSSFDVELISAEDWNIVQNSSQRIEELLLEQIQLITVGQTYPVWIAQNLYIYFTVVRIKAFSSVMQNACLCEFTEVHVKPFYSNRSSLEESSRDILRVPPLSFACRTKDLFSNLSPEPFMLKIQDYCGNILDRTAVRVLPKILINDVTLKDLDILAVFKLNFNQSNSEIITLSIVRNDETGRTAHALLIELPIACSRFATLRDCLKRYDAYHCAFSPKLHQVMSGEYEWIKVSPLPRNNIYQLEILEVLSEDKLSENFNECLRNHLWKSCRHYPIIVPVDGLIVEVNLTRKVRIQCRIRPHLDDKKDKGSQKCFVFTNDMFPPLEYPLGLILGIFRFQIAFIEKCCSYITYHLEKSTFFSSENILIVGNKSTGKTTILHFLAGKLLQSYLAVYSECLYCSEWNGKSIEKFQDVLKNTVTRLRRRYPSVLFLDDLDILLRGQDEDVRNVRLEKCAELVRNLATENDLLVIATACTKHEVVELFSLNTGGRFFGHVEGIKELSPIERAECLEKFCNQKIKICSLQHAVETTGKCTISDLKRLAQRIILELEVKGHEKIEDNVEQALREFQPIAVPFEQLKPKNIVKLKWEDVGGLKNVKKIITEVFIWPTKYPLLYRNISVRLGRGVLLHGPSGCGKTLICRTLAAQWDFNVISIKGPELLSKFIGESEENVRKIFGCARVGSPCLIFFDEFDSLGPKRGESDTGVTDRVVNQLLTELDGVEGLDDVYIIGATNRIDLIDSSLLRPGRFDYIVKCELPNMEERMSILEIFCRGMSLKNADFEVIARATHGWTGADLKGLVTNAQLIAHKRIRGALGDKDVDFESTKYVMNQEDLLFAVKESQPNKNRNSSGSDRRPYISPGLFTTLA</sequence>
<dbReference type="InterPro" id="IPR041569">
    <property type="entry name" value="AAA_lid_3"/>
</dbReference>
<evidence type="ECO:0000256" key="4">
    <source>
        <dbReference type="ARBA" id="ARBA00022490"/>
    </source>
</evidence>
<dbReference type="InterPro" id="IPR015342">
    <property type="entry name" value="PEX1-N_C-lobe"/>
</dbReference>
<dbReference type="Pfam" id="PF09262">
    <property type="entry name" value="PEX-1N"/>
    <property type="match status" value="1"/>
</dbReference>
<keyword evidence="6" id="KW-0547">Nucleotide-binding</keyword>
<feature type="region of interest" description="Disordered" evidence="15">
    <location>
        <begin position="936"/>
        <end position="964"/>
    </location>
</feature>
<dbReference type="InterPro" id="IPR003593">
    <property type="entry name" value="AAA+_ATPase"/>
</dbReference>
<keyword evidence="3" id="KW-0813">Transport</keyword>
<keyword evidence="9" id="KW-0653">Protein transport</keyword>
<evidence type="ECO:0000256" key="10">
    <source>
        <dbReference type="ARBA" id="ARBA00023136"/>
    </source>
</evidence>
<evidence type="ECO:0000256" key="3">
    <source>
        <dbReference type="ARBA" id="ARBA00022448"/>
    </source>
</evidence>
<dbReference type="SUPFAM" id="SSF52540">
    <property type="entry name" value="P-loop containing nucleoside triphosphate hydrolases"/>
    <property type="match status" value="2"/>
</dbReference>
<dbReference type="Proteomes" id="UP000093561">
    <property type="component" value="Unassembled WGS sequence"/>
</dbReference>
<dbReference type="InterPro" id="IPR027417">
    <property type="entry name" value="P-loop_NTPase"/>
</dbReference>
<dbReference type="GO" id="GO:0016887">
    <property type="term" value="F:ATP hydrolysis activity"/>
    <property type="evidence" value="ECO:0007669"/>
    <property type="project" value="InterPro"/>
</dbReference>
<reference evidence="17" key="1">
    <citation type="submission" date="2015-03" db="EMBL/GenBank/DDBJ databases">
        <title>Wuchereria bancrofti Genome Sequencing Papua New Guinea Strain.</title>
        <authorList>
            <person name="Small S.T."/>
            <person name="Serre D."/>
            <person name="Zimmerman P.A."/>
        </authorList>
    </citation>
    <scope>NUCLEOTIDE SEQUENCE [LARGE SCALE GENOMIC DNA]</scope>
    <source>
        <strain evidence="17">pt0022</strain>
    </source>
</reference>
<evidence type="ECO:0000256" key="14">
    <source>
        <dbReference type="ARBA" id="ARBA00061477"/>
    </source>
</evidence>
<evidence type="ECO:0000256" key="7">
    <source>
        <dbReference type="ARBA" id="ARBA00022801"/>
    </source>
</evidence>
<dbReference type="FunFam" id="3.40.50.300:FF:000567">
    <property type="entry name" value="ATPase, AAA family protein"/>
    <property type="match status" value="1"/>
</dbReference>
<comment type="catalytic activity">
    <reaction evidence="13">
        <text>ATP + H2O = ADP + phosphate + H(+)</text>
        <dbReference type="Rhea" id="RHEA:13065"/>
        <dbReference type="ChEBI" id="CHEBI:15377"/>
        <dbReference type="ChEBI" id="CHEBI:15378"/>
        <dbReference type="ChEBI" id="CHEBI:30616"/>
        <dbReference type="ChEBI" id="CHEBI:43474"/>
        <dbReference type="ChEBI" id="CHEBI:456216"/>
    </reaction>
    <physiologicalReaction direction="left-to-right" evidence="13">
        <dbReference type="Rhea" id="RHEA:13066"/>
    </physiologicalReaction>
</comment>
<dbReference type="PANTHER" id="PTHR23077">
    <property type="entry name" value="AAA-FAMILY ATPASE"/>
    <property type="match status" value="1"/>
</dbReference>
<comment type="subcellular location">
    <subcellularLocation>
        <location evidence="2">Cytoplasm</location>
    </subcellularLocation>
    <subcellularLocation>
        <location evidence="1">Membrane</location>
    </subcellularLocation>
</comment>
<dbReference type="GO" id="GO:0005524">
    <property type="term" value="F:ATP binding"/>
    <property type="evidence" value="ECO:0007669"/>
    <property type="project" value="UniProtKB-KW"/>
</dbReference>
<feature type="domain" description="AAA+ ATPase" evidence="16">
    <location>
        <begin position="459"/>
        <end position="599"/>
    </location>
</feature>
<dbReference type="GO" id="GO:0016558">
    <property type="term" value="P:protein import into peroxisome matrix"/>
    <property type="evidence" value="ECO:0007669"/>
    <property type="project" value="TreeGrafter"/>
</dbReference>
<evidence type="ECO:0000256" key="12">
    <source>
        <dbReference type="ARBA" id="ARBA00034532"/>
    </source>
</evidence>
<dbReference type="PROSITE" id="PS00674">
    <property type="entry name" value="AAA"/>
    <property type="match status" value="1"/>
</dbReference>
<evidence type="ECO:0000256" key="11">
    <source>
        <dbReference type="ARBA" id="ARBA00032509"/>
    </source>
</evidence>
<dbReference type="Pfam" id="PF17862">
    <property type="entry name" value="AAA_lid_3"/>
    <property type="match status" value="1"/>
</dbReference>
<keyword evidence="7" id="KW-0378">Hydrolase</keyword>
<evidence type="ECO:0000256" key="15">
    <source>
        <dbReference type="SAM" id="MobiDB-lite"/>
    </source>
</evidence>
<dbReference type="GO" id="GO:0005829">
    <property type="term" value="C:cytosol"/>
    <property type="evidence" value="ECO:0007669"/>
    <property type="project" value="TreeGrafter"/>
</dbReference>
<keyword evidence="8" id="KW-0067">ATP-binding</keyword>
<dbReference type="Gene3D" id="1.10.8.60">
    <property type="match status" value="1"/>
</dbReference>
<dbReference type="InterPro" id="IPR029067">
    <property type="entry name" value="CDC48_domain_2-like_sf"/>
</dbReference>
<name>A0AAF5PKB5_WUCBA</name>
<reference evidence="18" key="3">
    <citation type="submission" date="2024-02" db="UniProtKB">
        <authorList>
            <consortium name="WormBaseParasite"/>
        </authorList>
    </citation>
    <scope>IDENTIFICATION</scope>
    <source>
        <strain evidence="18">pt0022</strain>
    </source>
</reference>
<feature type="domain" description="AAA+ ATPase" evidence="16">
    <location>
        <begin position="720"/>
        <end position="856"/>
    </location>
</feature>
<accession>A0AAF5PKB5</accession>
<dbReference type="Pfam" id="PF00004">
    <property type="entry name" value="AAA"/>
    <property type="match status" value="2"/>
</dbReference>
<dbReference type="InterPro" id="IPR003960">
    <property type="entry name" value="ATPase_AAA_CS"/>
</dbReference>
<evidence type="ECO:0000259" key="16">
    <source>
        <dbReference type="SMART" id="SM00382"/>
    </source>
</evidence>
<dbReference type="Gene3D" id="3.40.50.300">
    <property type="entry name" value="P-loop containing nucleotide triphosphate hydrolases"/>
    <property type="match status" value="2"/>
</dbReference>
<dbReference type="WBParaSite" id="mrna-Wban_01906">
    <property type="protein sequence ID" value="mrna-Wban_01906"/>
    <property type="gene ID" value="Wban_01906"/>
</dbReference>